<dbReference type="Proteomes" id="UP001595956">
    <property type="component" value="Unassembled WGS sequence"/>
</dbReference>
<evidence type="ECO:0000313" key="2">
    <source>
        <dbReference type="EMBL" id="MFC5493940.1"/>
    </source>
</evidence>
<evidence type="ECO:0000313" key="3">
    <source>
        <dbReference type="Proteomes" id="UP001595956"/>
    </source>
</evidence>
<evidence type="ECO:0000256" key="1">
    <source>
        <dbReference type="SAM" id="SignalP"/>
    </source>
</evidence>
<feature type="signal peptide" evidence="1">
    <location>
        <begin position="1"/>
        <end position="22"/>
    </location>
</feature>
<comment type="caution">
    <text evidence="2">The sequence shown here is derived from an EMBL/GenBank/DDBJ whole genome shotgun (WGS) entry which is preliminary data.</text>
</comment>
<feature type="chain" id="PRO_5045653418" evidence="1">
    <location>
        <begin position="23"/>
        <end position="223"/>
    </location>
</feature>
<keyword evidence="1" id="KW-0732">Signal</keyword>
<dbReference type="Gene3D" id="2.40.360.20">
    <property type="match status" value="1"/>
</dbReference>
<sequence>MTVRAGLAALALLGGLTGCGSASVPSPPSGVDELVIPTPSPDPADFVDTVDNPWFPLAPGTTWTYAVDDTTGEHPMTVTVEPGPEVAGVPTTARVSTERTEVVTDWFAQDDRGNVWWFGREGSWEAGVDGAEAGLAMAATPRVGDGYRPALAPGVSEDTATVTALDERVTVPAGTFETVLVDGRSELETGARTESSYAEGVGLVAEQVASGSYRSVRLESVEP</sequence>
<protein>
    <submittedName>
        <fullName evidence="2">Uncharacterized protein</fullName>
    </submittedName>
</protein>
<organism evidence="2 3">
    <name type="scientific">Nocardioides caricicola</name>
    <dbReference type="NCBI Taxonomy" id="634770"/>
    <lineage>
        <taxon>Bacteria</taxon>
        <taxon>Bacillati</taxon>
        <taxon>Actinomycetota</taxon>
        <taxon>Actinomycetes</taxon>
        <taxon>Propionibacteriales</taxon>
        <taxon>Nocardioidaceae</taxon>
        <taxon>Nocardioides</taxon>
    </lineage>
</organism>
<dbReference type="EMBL" id="JBHSMD010000004">
    <property type="protein sequence ID" value="MFC5493940.1"/>
    <property type="molecule type" value="Genomic_DNA"/>
</dbReference>
<accession>A0ABW0N022</accession>
<reference evidence="3" key="1">
    <citation type="journal article" date="2019" name="Int. J. Syst. Evol. Microbiol.">
        <title>The Global Catalogue of Microorganisms (GCM) 10K type strain sequencing project: providing services to taxonomists for standard genome sequencing and annotation.</title>
        <authorList>
            <consortium name="The Broad Institute Genomics Platform"/>
            <consortium name="The Broad Institute Genome Sequencing Center for Infectious Disease"/>
            <person name="Wu L."/>
            <person name="Ma J."/>
        </authorList>
    </citation>
    <scope>NUCLEOTIDE SEQUENCE [LARGE SCALE GENOMIC DNA]</scope>
    <source>
        <strain evidence="3">KACC 13778</strain>
    </source>
</reference>
<dbReference type="PROSITE" id="PS51257">
    <property type="entry name" value="PROKAR_LIPOPROTEIN"/>
    <property type="match status" value="1"/>
</dbReference>
<proteinExistence type="predicted"/>
<gene>
    <name evidence="2" type="ORF">ACFPKY_12565</name>
</gene>
<dbReference type="RefSeq" id="WP_345178798.1">
    <property type="nucleotide sequence ID" value="NZ_BAABFQ010000007.1"/>
</dbReference>
<keyword evidence="3" id="KW-1185">Reference proteome</keyword>
<name>A0ABW0N022_9ACTN</name>